<feature type="chain" id="PRO_5036210804" evidence="2">
    <location>
        <begin position="19"/>
        <end position="204"/>
    </location>
</feature>
<reference evidence="3" key="1">
    <citation type="submission" date="2020-11" db="EMBL/GenBank/DDBJ databases">
        <authorList>
            <person name="Tran Van P."/>
        </authorList>
    </citation>
    <scope>NUCLEOTIDE SEQUENCE</scope>
</reference>
<dbReference type="AlphaFoldDB" id="A0A7R9GEI5"/>
<name>A0A7R9GEI5_9CRUS</name>
<sequence length="204" mass="22328">MKAPWVLLALVALLGAQAAGMCQCGIFVLWENNRVGEEILLGDPMSGRCRSTQATNGRLEGRCKAYCSTRSELLTSGGNLAVMGTFLSMATKFYACQMLHSFHQDPNGHHLHLGQPRVNAFWVGSFYRYCQHDWKFAGRESIRQVCCERGDFILCPTGVRNDNPPDFKLADPPKTSAPEVRTVPPTSTELPAAPANAMTAPLGI</sequence>
<feature type="signal peptide" evidence="2">
    <location>
        <begin position="1"/>
        <end position="18"/>
    </location>
</feature>
<evidence type="ECO:0000256" key="2">
    <source>
        <dbReference type="SAM" id="SignalP"/>
    </source>
</evidence>
<dbReference type="EMBL" id="OA883105">
    <property type="protein sequence ID" value="CAD7277944.1"/>
    <property type="molecule type" value="Genomic_DNA"/>
</dbReference>
<keyword evidence="2" id="KW-0732">Signal</keyword>
<feature type="region of interest" description="Disordered" evidence="1">
    <location>
        <begin position="164"/>
        <end position="204"/>
    </location>
</feature>
<gene>
    <name evidence="3" type="ORF">NMOB1V02_LOCUS5661</name>
</gene>
<evidence type="ECO:0000256" key="1">
    <source>
        <dbReference type="SAM" id="MobiDB-lite"/>
    </source>
</evidence>
<protein>
    <submittedName>
        <fullName evidence="3">Uncharacterized protein</fullName>
    </submittedName>
</protein>
<accession>A0A7R9GEI5</accession>
<dbReference type="EMBL" id="CAJPEX010001068">
    <property type="protein sequence ID" value="CAG0918096.1"/>
    <property type="molecule type" value="Genomic_DNA"/>
</dbReference>
<keyword evidence="4" id="KW-1185">Reference proteome</keyword>
<evidence type="ECO:0000313" key="4">
    <source>
        <dbReference type="Proteomes" id="UP000678499"/>
    </source>
</evidence>
<organism evidence="3">
    <name type="scientific">Notodromas monacha</name>
    <dbReference type="NCBI Taxonomy" id="399045"/>
    <lineage>
        <taxon>Eukaryota</taxon>
        <taxon>Metazoa</taxon>
        <taxon>Ecdysozoa</taxon>
        <taxon>Arthropoda</taxon>
        <taxon>Crustacea</taxon>
        <taxon>Oligostraca</taxon>
        <taxon>Ostracoda</taxon>
        <taxon>Podocopa</taxon>
        <taxon>Podocopida</taxon>
        <taxon>Cypridocopina</taxon>
        <taxon>Cypridoidea</taxon>
        <taxon>Cyprididae</taxon>
        <taxon>Notodromas</taxon>
    </lineage>
</organism>
<dbReference type="OrthoDB" id="10614912at2759"/>
<proteinExistence type="predicted"/>
<evidence type="ECO:0000313" key="3">
    <source>
        <dbReference type="EMBL" id="CAD7277944.1"/>
    </source>
</evidence>
<dbReference type="Proteomes" id="UP000678499">
    <property type="component" value="Unassembled WGS sequence"/>
</dbReference>